<feature type="chain" id="PRO_5015761236" description="Beta/gamma crystallin 'Greek key' domain-containing protein" evidence="1">
    <location>
        <begin position="24"/>
        <end position="117"/>
    </location>
</feature>
<sequence length="117" mass="12489">MQITSTLTTGAVLLASMLGMAHARNYGIMYLDVNAGGTSSDFASDTSDECISFTGTNSFWDDDISSLHIFANQQCKFYENPSCTGTSDTFTGGSAGTVYNTVPQNDAYSSFRCVSLN</sequence>
<dbReference type="OrthoDB" id="4450874at2759"/>
<evidence type="ECO:0000256" key="1">
    <source>
        <dbReference type="SAM" id="SignalP"/>
    </source>
</evidence>
<name>A0A2T3AIT7_9PEZI</name>
<evidence type="ECO:0000313" key="2">
    <source>
        <dbReference type="EMBL" id="PSR99292.1"/>
    </source>
</evidence>
<gene>
    <name evidence="2" type="ORF">BD289DRAFT_450516</name>
</gene>
<dbReference type="SUPFAM" id="SSF49695">
    <property type="entry name" value="gamma-Crystallin-like"/>
    <property type="match status" value="1"/>
</dbReference>
<protein>
    <recommendedName>
        <fullName evidence="4">Beta/gamma crystallin 'Greek key' domain-containing protein</fullName>
    </recommendedName>
</protein>
<evidence type="ECO:0000313" key="3">
    <source>
        <dbReference type="Proteomes" id="UP000241462"/>
    </source>
</evidence>
<dbReference type="InParanoid" id="A0A2T3AIT7"/>
<proteinExistence type="predicted"/>
<evidence type="ECO:0008006" key="4">
    <source>
        <dbReference type="Google" id="ProtNLM"/>
    </source>
</evidence>
<keyword evidence="1" id="KW-0732">Signal</keyword>
<reference evidence="2 3" key="1">
    <citation type="journal article" date="2018" name="Mycol. Prog.">
        <title>Coniella lustricola, a new species from submerged detritus.</title>
        <authorList>
            <person name="Raudabaugh D.B."/>
            <person name="Iturriaga T."/>
            <person name="Carver A."/>
            <person name="Mondo S."/>
            <person name="Pangilinan J."/>
            <person name="Lipzen A."/>
            <person name="He G."/>
            <person name="Amirebrahimi M."/>
            <person name="Grigoriev I.V."/>
            <person name="Miller A.N."/>
        </authorList>
    </citation>
    <scope>NUCLEOTIDE SEQUENCE [LARGE SCALE GENOMIC DNA]</scope>
    <source>
        <strain evidence="2 3">B22-T-1</strain>
    </source>
</reference>
<organism evidence="2 3">
    <name type="scientific">Coniella lustricola</name>
    <dbReference type="NCBI Taxonomy" id="2025994"/>
    <lineage>
        <taxon>Eukaryota</taxon>
        <taxon>Fungi</taxon>
        <taxon>Dikarya</taxon>
        <taxon>Ascomycota</taxon>
        <taxon>Pezizomycotina</taxon>
        <taxon>Sordariomycetes</taxon>
        <taxon>Sordariomycetidae</taxon>
        <taxon>Diaporthales</taxon>
        <taxon>Schizoparmaceae</taxon>
        <taxon>Coniella</taxon>
    </lineage>
</organism>
<accession>A0A2T3AIT7</accession>
<dbReference type="AlphaFoldDB" id="A0A2T3AIT7"/>
<feature type="signal peptide" evidence="1">
    <location>
        <begin position="1"/>
        <end position="23"/>
    </location>
</feature>
<keyword evidence="3" id="KW-1185">Reference proteome</keyword>
<dbReference type="EMBL" id="KZ678385">
    <property type="protein sequence ID" value="PSR99292.1"/>
    <property type="molecule type" value="Genomic_DNA"/>
</dbReference>
<dbReference type="Gene3D" id="2.60.20.10">
    <property type="entry name" value="Crystallins"/>
    <property type="match status" value="1"/>
</dbReference>
<dbReference type="Proteomes" id="UP000241462">
    <property type="component" value="Unassembled WGS sequence"/>
</dbReference>
<dbReference type="InterPro" id="IPR011024">
    <property type="entry name" value="G_crystallin-like"/>
</dbReference>